<dbReference type="RefSeq" id="WP_165490782.1">
    <property type="nucleotide sequence ID" value="NZ_JBHSUS010000001.1"/>
</dbReference>
<dbReference type="NCBIfam" id="TIGR02610">
    <property type="entry name" value="PHA_gran_rgn"/>
    <property type="match status" value="1"/>
</dbReference>
<dbReference type="Pfam" id="PF09650">
    <property type="entry name" value="PHA_gran_rgn"/>
    <property type="match status" value="1"/>
</dbReference>
<name>A0ABW1XGH5_9ALTE</name>
<accession>A0ABW1XGH5</accession>
<protein>
    <submittedName>
        <fullName evidence="1">Polyhydroxyalkanoic acid system family protein</fullName>
    </submittedName>
</protein>
<keyword evidence="2" id="KW-1185">Reference proteome</keyword>
<proteinExistence type="predicted"/>
<evidence type="ECO:0000313" key="2">
    <source>
        <dbReference type="Proteomes" id="UP001596364"/>
    </source>
</evidence>
<dbReference type="Proteomes" id="UP001596364">
    <property type="component" value="Unassembled WGS sequence"/>
</dbReference>
<reference evidence="2" key="1">
    <citation type="journal article" date="2019" name="Int. J. Syst. Evol. Microbiol.">
        <title>The Global Catalogue of Microorganisms (GCM) 10K type strain sequencing project: providing services to taxonomists for standard genome sequencing and annotation.</title>
        <authorList>
            <consortium name="The Broad Institute Genomics Platform"/>
            <consortium name="The Broad Institute Genome Sequencing Center for Infectious Disease"/>
            <person name="Wu L."/>
            <person name="Ma J."/>
        </authorList>
    </citation>
    <scope>NUCLEOTIDE SEQUENCE [LARGE SCALE GENOMIC DNA]</scope>
    <source>
        <strain evidence="2">CGMCC 1.16031</strain>
    </source>
</reference>
<gene>
    <name evidence="1" type="ORF">ACFP85_02940</name>
</gene>
<dbReference type="InterPro" id="IPR013433">
    <property type="entry name" value="PHA_gran_rgn"/>
</dbReference>
<organism evidence="1 2">
    <name type="scientific">Pseudobowmanella zhangzhouensis</name>
    <dbReference type="NCBI Taxonomy" id="1537679"/>
    <lineage>
        <taxon>Bacteria</taxon>
        <taxon>Pseudomonadati</taxon>
        <taxon>Pseudomonadota</taxon>
        <taxon>Gammaproteobacteria</taxon>
        <taxon>Alteromonadales</taxon>
        <taxon>Alteromonadaceae</taxon>
    </lineage>
</organism>
<evidence type="ECO:0000313" key="1">
    <source>
        <dbReference type="EMBL" id="MFC6439110.1"/>
    </source>
</evidence>
<dbReference type="EMBL" id="JBHSUS010000001">
    <property type="protein sequence ID" value="MFC6439110.1"/>
    <property type="molecule type" value="Genomic_DNA"/>
</dbReference>
<comment type="caution">
    <text evidence="1">The sequence shown here is derived from an EMBL/GenBank/DDBJ whole genome shotgun (WGS) entry which is preliminary data.</text>
</comment>
<sequence>MATIKITRAIGLNKQDAIHYFQTQASTLNPELDLDWQWQGNQAKVTGRGVKGLFTIEEHQVEIEVRLGLLLSAFACKVEREINGFLDQLA</sequence>